<dbReference type="SFLD" id="SFLDS00003">
    <property type="entry name" value="Haloacid_Dehalogenase"/>
    <property type="match status" value="1"/>
</dbReference>
<dbReference type="PANTHER" id="PTHR10000">
    <property type="entry name" value="PHOSPHOSERINE PHOSPHATASE"/>
    <property type="match status" value="1"/>
</dbReference>
<dbReference type="GO" id="GO:0050308">
    <property type="term" value="F:sugar-phosphatase activity"/>
    <property type="evidence" value="ECO:0007669"/>
    <property type="project" value="UniProtKB-EC"/>
</dbReference>
<evidence type="ECO:0000313" key="2">
    <source>
        <dbReference type="EMBL" id="TWL27659.1"/>
    </source>
</evidence>
<reference evidence="1 4" key="2">
    <citation type="submission" date="2020-12" db="EMBL/GenBank/DDBJ databases">
        <title>FDA dAtabase for Regulatory Grade micrObial Sequences (FDA-ARGOS): Supporting development and validation of Infectious Disease Dx tests.</title>
        <authorList>
            <person name="Nelson B."/>
            <person name="Plummer A."/>
            <person name="Tallon L."/>
            <person name="Sadzewicz L."/>
            <person name="Zhao X."/>
            <person name="Boylan J."/>
            <person name="Ott S."/>
            <person name="Bowen H."/>
            <person name="Vavikolanu K."/>
            <person name="Mehta A."/>
            <person name="Aluvathingal J."/>
            <person name="Nadendla S."/>
            <person name="Myers T."/>
            <person name="Yan Y."/>
            <person name="Sichtig H."/>
        </authorList>
    </citation>
    <scope>NUCLEOTIDE SEQUENCE [LARGE SCALE GENOMIC DNA]</scope>
    <source>
        <strain evidence="1 4">FDAARGOS_923</strain>
    </source>
</reference>
<dbReference type="EMBL" id="CP065647">
    <property type="protein sequence ID" value="QPR73435.1"/>
    <property type="molecule type" value="Genomic_DNA"/>
</dbReference>
<dbReference type="PANTHER" id="PTHR10000:SF8">
    <property type="entry name" value="HAD SUPERFAMILY HYDROLASE-LIKE, TYPE 3"/>
    <property type="match status" value="1"/>
</dbReference>
<dbReference type="NCBIfam" id="TIGR01484">
    <property type="entry name" value="HAD-SF-IIB"/>
    <property type="match status" value="1"/>
</dbReference>
<dbReference type="InterPro" id="IPR006379">
    <property type="entry name" value="HAD-SF_hydro_IIB"/>
</dbReference>
<dbReference type="EMBL" id="NILC01000023">
    <property type="protein sequence ID" value="TWL27659.1"/>
    <property type="molecule type" value="Genomic_DNA"/>
</dbReference>
<dbReference type="Pfam" id="PF08282">
    <property type="entry name" value="Hydrolase_3"/>
    <property type="match status" value="1"/>
</dbReference>
<dbReference type="CDD" id="cd07516">
    <property type="entry name" value="HAD_Pase"/>
    <property type="match status" value="1"/>
</dbReference>
<dbReference type="PROSITE" id="PS01229">
    <property type="entry name" value="COF_2"/>
    <property type="match status" value="1"/>
</dbReference>
<dbReference type="GO" id="GO:0005829">
    <property type="term" value="C:cytosol"/>
    <property type="evidence" value="ECO:0007669"/>
    <property type="project" value="TreeGrafter"/>
</dbReference>
<dbReference type="SFLD" id="SFLDG01144">
    <property type="entry name" value="C2.B.4:_PGP_Like"/>
    <property type="match status" value="1"/>
</dbReference>
<dbReference type="Gene3D" id="3.40.50.1000">
    <property type="entry name" value="HAD superfamily/HAD-like"/>
    <property type="match status" value="1"/>
</dbReference>
<dbReference type="SUPFAM" id="SSF56784">
    <property type="entry name" value="HAD-like"/>
    <property type="match status" value="1"/>
</dbReference>
<dbReference type="InterPro" id="IPR000150">
    <property type="entry name" value="Cof"/>
</dbReference>
<dbReference type="NCBIfam" id="TIGR00099">
    <property type="entry name" value="Cof-subfamily"/>
    <property type="match status" value="1"/>
</dbReference>
<accession>A0A1Y0YM29</accession>
<dbReference type="InterPro" id="IPR036412">
    <property type="entry name" value="HAD-like_sf"/>
</dbReference>
<evidence type="ECO:0000313" key="4">
    <source>
        <dbReference type="Proteomes" id="UP000595038"/>
    </source>
</evidence>
<organism evidence="2 3">
    <name type="scientific">Bacillus licheniformis</name>
    <dbReference type="NCBI Taxonomy" id="1402"/>
    <lineage>
        <taxon>Bacteria</taxon>
        <taxon>Bacillati</taxon>
        <taxon>Bacillota</taxon>
        <taxon>Bacilli</taxon>
        <taxon>Bacillales</taxon>
        <taxon>Bacillaceae</taxon>
        <taxon>Bacillus</taxon>
    </lineage>
</organism>
<evidence type="ECO:0000313" key="3">
    <source>
        <dbReference type="Proteomes" id="UP000435910"/>
    </source>
</evidence>
<name>A0A1Y0YM29_BACLI</name>
<protein>
    <submittedName>
        <fullName evidence="2">Sugar phosphatase YidA</fullName>
    </submittedName>
    <submittedName>
        <fullName evidence="1">Sugar-phosphatase</fullName>
        <ecNumber evidence="1">3.1.3.23</ecNumber>
    </submittedName>
</protein>
<dbReference type="Proteomes" id="UP000595038">
    <property type="component" value="Chromosome"/>
</dbReference>
<dbReference type="Proteomes" id="UP000435910">
    <property type="component" value="Unassembled WGS sequence"/>
</dbReference>
<dbReference type="EC" id="3.1.3.23" evidence="1"/>
<dbReference type="GeneID" id="92859172"/>
<dbReference type="InterPro" id="IPR023214">
    <property type="entry name" value="HAD_sf"/>
</dbReference>
<dbReference type="Gene3D" id="3.30.1240.10">
    <property type="match status" value="1"/>
</dbReference>
<keyword evidence="1" id="KW-0378">Hydrolase</keyword>
<sequence>MYKLIAIDMDGTLLNDLHEVTEEVRNALHAAKKQGVKIVLCTGRPLGGVSRYLEELNLNEDGDYVIAYNGALVQNTHTQEVVSELTLGYDDVKSLYELSQKLDTPMHFFDSAYLYTPNREISPYTVYESYVTKVPLRFRTIEEIPQDLLAPKAMYIDEPEKLDRTIAAIPEDVKERYTMVKSSPFFYEILHPAASKGNAVQQLADILGIAQEEVMCIGDNGNDMSMIEWAGCGVAMGNAIPEVKASADYETRTNNENGVAHAIRELVLSK</sequence>
<dbReference type="SFLD" id="SFLDG01140">
    <property type="entry name" value="C2.B:_Phosphomannomutase_and_P"/>
    <property type="match status" value="1"/>
</dbReference>
<dbReference type="PROSITE" id="PS01228">
    <property type="entry name" value="COF_1"/>
    <property type="match status" value="1"/>
</dbReference>
<dbReference type="GO" id="GO:0000287">
    <property type="term" value="F:magnesium ion binding"/>
    <property type="evidence" value="ECO:0007669"/>
    <property type="project" value="TreeGrafter"/>
</dbReference>
<dbReference type="RefSeq" id="WP_009329985.1">
    <property type="nucleotide sequence ID" value="NZ_BEXU01000002.1"/>
</dbReference>
<evidence type="ECO:0000313" key="1">
    <source>
        <dbReference type="EMBL" id="QPR73435.1"/>
    </source>
</evidence>
<proteinExistence type="predicted"/>
<dbReference type="NCBIfam" id="NF007806">
    <property type="entry name" value="PRK10513.1"/>
    <property type="match status" value="1"/>
</dbReference>
<dbReference type="AlphaFoldDB" id="A0A1Y0YM29"/>
<reference evidence="2 3" key="1">
    <citation type="submission" date="2019-06" db="EMBL/GenBank/DDBJ databases">
        <title>Genome sequence analysis of &gt;100 Bacillus licheniformis strains suggests intrinsic resistance to this species.</title>
        <authorList>
            <person name="Wels M."/>
            <person name="Siezen R.J."/>
            <person name="Johansen E."/>
            <person name="Stuer-Lauridsen B."/>
            <person name="Bjerre K."/>
            <person name="Nielsen B.K.K."/>
        </authorList>
    </citation>
    <scope>NUCLEOTIDE SEQUENCE [LARGE SCALE GENOMIC DNA]</scope>
    <source>
        <strain evidence="2 3">BAC-16736</strain>
    </source>
</reference>
<gene>
    <name evidence="1" type="primary">yidA</name>
    <name evidence="2" type="ORF">CHCC16736_2980</name>
    <name evidence="1" type="ORF">I6G80_03965</name>
</gene>